<dbReference type="Gene3D" id="3.90.105.10">
    <property type="entry name" value="Molybdopterin biosynthesis moea protein, domain 2"/>
    <property type="match status" value="1"/>
</dbReference>
<dbReference type="RefSeq" id="XP_060288411.1">
    <property type="nucleotide sequence ID" value="XM_060425377.1"/>
</dbReference>
<dbReference type="Gene3D" id="2.170.190.11">
    <property type="entry name" value="Molybdopterin biosynthesis moea protein, domain 3"/>
    <property type="match status" value="1"/>
</dbReference>
<dbReference type="EMBL" id="MU838997">
    <property type="protein sequence ID" value="KAK1772198.1"/>
    <property type="molecule type" value="Genomic_DNA"/>
</dbReference>
<dbReference type="InterPro" id="IPR036688">
    <property type="entry name" value="MoeA_C_domain_IV_sf"/>
</dbReference>
<name>A0AAJ0FRD7_9PEZI</name>
<dbReference type="PANTHER" id="PTHR10192:SF30">
    <property type="entry name" value="MOLYBDOPTERIN ADENYLYLTRANSFERASE"/>
    <property type="match status" value="1"/>
</dbReference>
<dbReference type="PANTHER" id="PTHR10192">
    <property type="entry name" value="MOLYBDOPTERIN BIOSYNTHESIS PROTEIN"/>
    <property type="match status" value="1"/>
</dbReference>
<comment type="similarity">
    <text evidence="3">Belongs to the MoeA family.</text>
</comment>
<sequence length="476" mass="50422">MAIRYSCALDIIESVARDMSSKRVECSDLVPLEDGVGRVAGRDHASAEPTPPFDCAAVHGFAVRSCSTINASDANPVVYRVRTGVFAAGDDGAVSVGAAAEDGAEVAVEVAAGTRFPDAPAAGEPRFDACVAAEEVEECKGPSRLAKRLSIGARYIRITKPVEPRSNLRAAGSDLRKGDVIIKAGEEIRSSHVIPLAAAGVSEITVVRRMQVGIWSTGREIVSARGEVRQDRRASCGRDINGPYLMAAVHEAGAEEEFLGVMRDDHPASLEEAIRGELESLHSDVLIITGVVSSGRSCLVRTVLARLGAKIHFHDVAIRPGRPALFATVSGPGGGRAAFFGLPGDPAAAAVGFKFLVTPYLRHVQGQPLDRPIPATLVSRCSTRLDGDGRGCATQATDKSPCPLCMDCFRHGVMRLTEVGKAVALCKDQSPWRVAPYVEANCWVHLNQGQEIVAGAVVPCYPMSASVESMMCNCLR</sequence>
<dbReference type="EC" id="2.7.7.75" evidence="2"/>
<evidence type="ECO:0000313" key="5">
    <source>
        <dbReference type="EMBL" id="KAK1772198.1"/>
    </source>
</evidence>
<dbReference type="Pfam" id="PF03453">
    <property type="entry name" value="MoeA_N"/>
    <property type="match status" value="1"/>
</dbReference>
<proteinExistence type="inferred from homology"/>
<accession>A0AAJ0FRD7</accession>
<dbReference type="CDD" id="cd00887">
    <property type="entry name" value="MoeA"/>
    <property type="match status" value="1"/>
</dbReference>
<keyword evidence="3" id="KW-0501">Molybdenum cofactor biosynthesis</keyword>
<dbReference type="SUPFAM" id="SSF63882">
    <property type="entry name" value="MoeA N-terminal region -like"/>
    <property type="match status" value="1"/>
</dbReference>
<dbReference type="GO" id="GO:0061598">
    <property type="term" value="F:molybdopterin adenylyltransferase activity"/>
    <property type="evidence" value="ECO:0007669"/>
    <property type="project" value="UniProtKB-UniRule"/>
</dbReference>
<evidence type="ECO:0000256" key="3">
    <source>
        <dbReference type="RuleBase" id="RU365090"/>
    </source>
</evidence>
<dbReference type="InterPro" id="IPR036135">
    <property type="entry name" value="MoeA_linker/N_sf"/>
</dbReference>
<keyword evidence="6" id="KW-1185">Reference proteome</keyword>
<dbReference type="GO" id="GO:0061599">
    <property type="term" value="F:molybdopterin molybdotransferase activity"/>
    <property type="evidence" value="ECO:0007669"/>
    <property type="project" value="UniProtKB-UniRule"/>
</dbReference>
<dbReference type="GO" id="GO:0005829">
    <property type="term" value="C:cytosol"/>
    <property type="evidence" value="ECO:0007669"/>
    <property type="project" value="TreeGrafter"/>
</dbReference>
<dbReference type="Proteomes" id="UP001244011">
    <property type="component" value="Unassembled WGS sequence"/>
</dbReference>
<evidence type="ECO:0000259" key="4">
    <source>
        <dbReference type="SMART" id="SM00852"/>
    </source>
</evidence>
<evidence type="ECO:0000313" key="6">
    <source>
        <dbReference type="Proteomes" id="UP001244011"/>
    </source>
</evidence>
<dbReference type="Pfam" id="PF00994">
    <property type="entry name" value="MoCF_biosynth"/>
    <property type="match status" value="1"/>
</dbReference>
<dbReference type="InterPro" id="IPR038987">
    <property type="entry name" value="MoeA-like"/>
</dbReference>
<feature type="domain" description="MoaB/Mog" evidence="4">
    <location>
        <begin position="213"/>
        <end position="363"/>
    </location>
</feature>
<dbReference type="InterPro" id="IPR005110">
    <property type="entry name" value="MoeA_linker/N"/>
</dbReference>
<gene>
    <name evidence="5" type="ORF">QBC33DRAFT_483013</name>
</gene>
<evidence type="ECO:0000256" key="1">
    <source>
        <dbReference type="ARBA" id="ARBA00008339"/>
    </source>
</evidence>
<dbReference type="SUPFAM" id="SSF53218">
    <property type="entry name" value="Molybdenum cofactor biosynthesis proteins"/>
    <property type="match status" value="1"/>
</dbReference>
<dbReference type="SMART" id="SM00852">
    <property type="entry name" value="MoCF_biosynth"/>
    <property type="match status" value="1"/>
</dbReference>
<dbReference type="Gene3D" id="2.40.340.10">
    <property type="entry name" value="MoeA, C-terminal, domain IV"/>
    <property type="match status" value="1"/>
</dbReference>
<comment type="caution">
    <text evidence="5">The sequence shown here is derived from an EMBL/GenBank/DDBJ whole genome shotgun (WGS) entry which is preliminary data.</text>
</comment>
<organism evidence="5 6">
    <name type="scientific">Phialemonium atrogriseum</name>
    <dbReference type="NCBI Taxonomy" id="1093897"/>
    <lineage>
        <taxon>Eukaryota</taxon>
        <taxon>Fungi</taxon>
        <taxon>Dikarya</taxon>
        <taxon>Ascomycota</taxon>
        <taxon>Pezizomycotina</taxon>
        <taxon>Sordariomycetes</taxon>
        <taxon>Sordariomycetidae</taxon>
        <taxon>Cephalothecales</taxon>
        <taxon>Cephalothecaceae</taxon>
        <taxon>Phialemonium</taxon>
    </lineage>
</organism>
<comment type="function">
    <text evidence="3">Catalyzes two steps in the biosynthesis of the molybdenum cofactor. In the first step, molybdopterin is adenylated. Subsequently, molybdate is inserted into adenylated molybdopterin and AMP is released.</text>
</comment>
<dbReference type="GeneID" id="85308564"/>
<keyword evidence="3" id="KW-0460">Magnesium</keyword>
<comment type="catalytic activity">
    <reaction evidence="3">
        <text>adenylyl-molybdopterin + molybdate = Mo-molybdopterin + AMP + H(+)</text>
        <dbReference type="Rhea" id="RHEA:35047"/>
        <dbReference type="ChEBI" id="CHEBI:15378"/>
        <dbReference type="ChEBI" id="CHEBI:36264"/>
        <dbReference type="ChEBI" id="CHEBI:62727"/>
        <dbReference type="ChEBI" id="CHEBI:71302"/>
        <dbReference type="ChEBI" id="CHEBI:456215"/>
    </reaction>
</comment>
<comment type="cofactor">
    <cofactor evidence="3">
        <name>Mg(2+)</name>
        <dbReference type="ChEBI" id="CHEBI:18420"/>
    </cofactor>
</comment>
<comment type="similarity">
    <text evidence="1">In the C-terminal section; belongs to the MoeA family.</text>
</comment>
<dbReference type="AlphaFoldDB" id="A0AAJ0FRD7"/>
<dbReference type="GO" id="GO:0005524">
    <property type="term" value="F:ATP binding"/>
    <property type="evidence" value="ECO:0007669"/>
    <property type="project" value="UniProtKB-UniRule"/>
</dbReference>
<dbReference type="GO" id="GO:0006777">
    <property type="term" value="P:Mo-molybdopterin cofactor biosynthetic process"/>
    <property type="evidence" value="ECO:0007669"/>
    <property type="project" value="UniProtKB-UniRule"/>
</dbReference>
<dbReference type="InterPro" id="IPR036425">
    <property type="entry name" value="MoaB/Mog-like_dom_sf"/>
</dbReference>
<keyword evidence="3" id="KW-0500">Molybdenum</keyword>
<comment type="catalytic activity">
    <reaction evidence="3">
        <text>molybdopterin + ATP + H(+) = adenylyl-molybdopterin + diphosphate</text>
        <dbReference type="Rhea" id="RHEA:31331"/>
        <dbReference type="ChEBI" id="CHEBI:15378"/>
        <dbReference type="ChEBI" id="CHEBI:30616"/>
        <dbReference type="ChEBI" id="CHEBI:33019"/>
        <dbReference type="ChEBI" id="CHEBI:58698"/>
        <dbReference type="ChEBI" id="CHEBI:62727"/>
    </reaction>
</comment>
<dbReference type="GO" id="GO:0046872">
    <property type="term" value="F:metal ion binding"/>
    <property type="evidence" value="ECO:0007669"/>
    <property type="project" value="UniProtKB-UniRule"/>
</dbReference>
<dbReference type="Gene3D" id="3.40.980.10">
    <property type="entry name" value="MoaB/Mog-like domain"/>
    <property type="match status" value="1"/>
</dbReference>
<protein>
    <recommendedName>
        <fullName evidence="2">molybdopterin adenylyltransferase</fullName>
        <ecNumber evidence="2">2.7.7.75</ecNumber>
    </recommendedName>
</protein>
<reference evidence="5" key="1">
    <citation type="submission" date="2023-06" db="EMBL/GenBank/DDBJ databases">
        <title>Genome-scale phylogeny and comparative genomics of the fungal order Sordariales.</title>
        <authorList>
            <consortium name="Lawrence Berkeley National Laboratory"/>
            <person name="Hensen N."/>
            <person name="Bonometti L."/>
            <person name="Westerberg I."/>
            <person name="Brannstrom I.O."/>
            <person name="Guillou S."/>
            <person name="Cros-Aarteil S."/>
            <person name="Calhoun S."/>
            <person name="Haridas S."/>
            <person name="Kuo A."/>
            <person name="Mondo S."/>
            <person name="Pangilinan J."/>
            <person name="Riley R."/>
            <person name="Labutti K."/>
            <person name="Andreopoulos B."/>
            <person name="Lipzen A."/>
            <person name="Chen C."/>
            <person name="Yanf M."/>
            <person name="Daum C."/>
            <person name="Ng V."/>
            <person name="Clum A."/>
            <person name="Steindorff A."/>
            <person name="Ohm R."/>
            <person name="Martin F."/>
            <person name="Silar P."/>
            <person name="Natvig D."/>
            <person name="Lalanne C."/>
            <person name="Gautier V."/>
            <person name="Ament-Velasquez S.L."/>
            <person name="Kruys A."/>
            <person name="Hutchinson M.I."/>
            <person name="Powell A.J."/>
            <person name="Barry K."/>
            <person name="Miller A.N."/>
            <person name="Grigoriev I.V."/>
            <person name="Debuchy R."/>
            <person name="Gladieux P."/>
            <person name="Thoren M.H."/>
            <person name="Johannesson H."/>
        </authorList>
    </citation>
    <scope>NUCLEOTIDE SEQUENCE</scope>
    <source>
        <strain evidence="5">8032-3</strain>
    </source>
</reference>
<dbReference type="InterPro" id="IPR001453">
    <property type="entry name" value="MoaB/Mog_dom"/>
</dbReference>
<keyword evidence="3" id="KW-0808">Transferase</keyword>
<keyword evidence="3" id="KW-0479">Metal-binding</keyword>
<evidence type="ECO:0000256" key="2">
    <source>
        <dbReference type="ARBA" id="ARBA00012509"/>
    </source>
</evidence>
<comment type="pathway">
    <text evidence="3">Cofactor biosynthesis; molybdopterin biosynthesis.</text>
</comment>